<dbReference type="Proteomes" id="UP001314263">
    <property type="component" value="Unassembled WGS sequence"/>
</dbReference>
<keyword evidence="2" id="KW-1185">Reference proteome</keyword>
<dbReference type="EMBL" id="CAUYUE010000005">
    <property type="protein sequence ID" value="CAK0776324.1"/>
    <property type="molecule type" value="Genomic_DNA"/>
</dbReference>
<evidence type="ECO:0000313" key="2">
    <source>
        <dbReference type="Proteomes" id="UP001314263"/>
    </source>
</evidence>
<proteinExistence type="predicted"/>
<name>A0AAV1I527_9CHLO</name>
<evidence type="ECO:0000313" key="1">
    <source>
        <dbReference type="EMBL" id="CAK0776324.1"/>
    </source>
</evidence>
<gene>
    <name evidence="1" type="ORF">CVIRNUC_004365</name>
</gene>
<comment type="caution">
    <text evidence="1">The sequence shown here is derived from an EMBL/GenBank/DDBJ whole genome shotgun (WGS) entry which is preliminary data.</text>
</comment>
<protein>
    <recommendedName>
        <fullName evidence="3">Protein kinase domain-containing protein</fullName>
    </recommendedName>
</protein>
<dbReference type="SUPFAM" id="SSF56112">
    <property type="entry name" value="Protein kinase-like (PK-like)"/>
    <property type="match status" value="1"/>
</dbReference>
<sequence>MGLATSKESDKPVDRPIVRTPGLMEEKKFMLIGKGFALHTFTYSLATYDLGCVYFRKMSESRRVQIGGLIAQSLDGPWDENGELPAPSLTIRLRMCVLMLCVNIAAKFATEMPFRDMIRTLLRVLTRHSTVGTGSQIFAIEFAILEALEWKLWNMEDVQKPAEVQHQTTDKALDLDRVIEEWRTELEDVGTIDAVVQENPVAFILGYKEGIVLKGELYDDEHDNSEEVRTFLRAVGMQMVMHRKLGDATPNVHAFRAWKKGGKTLLVAIMDRALGTVEDILRGKPTSKVLKALAEALTSLYTKLRQHRLVHGDLNLSNITFRLASDGKSLRDLGVIDCEDSQEDVDSDFDMLHLWGECIGYYPFLEPFLHRAGFPAPKDFPSPKFSTSDRVEILDDGLKDASSLELVRNPGKITLASLF</sequence>
<dbReference type="AlphaFoldDB" id="A0AAV1I527"/>
<accession>A0AAV1I527</accession>
<organism evidence="1 2">
    <name type="scientific">Coccomyxa viridis</name>
    <dbReference type="NCBI Taxonomy" id="1274662"/>
    <lineage>
        <taxon>Eukaryota</taxon>
        <taxon>Viridiplantae</taxon>
        <taxon>Chlorophyta</taxon>
        <taxon>core chlorophytes</taxon>
        <taxon>Trebouxiophyceae</taxon>
        <taxon>Trebouxiophyceae incertae sedis</taxon>
        <taxon>Coccomyxaceae</taxon>
        <taxon>Coccomyxa</taxon>
    </lineage>
</organism>
<dbReference type="InterPro" id="IPR011009">
    <property type="entry name" value="Kinase-like_dom_sf"/>
</dbReference>
<reference evidence="1 2" key="1">
    <citation type="submission" date="2023-10" db="EMBL/GenBank/DDBJ databases">
        <authorList>
            <person name="Maclean D."/>
            <person name="Macfadyen A."/>
        </authorList>
    </citation>
    <scope>NUCLEOTIDE SEQUENCE [LARGE SCALE GENOMIC DNA]</scope>
</reference>
<evidence type="ECO:0008006" key="3">
    <source>
        <dbReference type="Google" id="ProtNLM"/>
    </source>
</evidence>